<dbReference type="Proteomes" id="UP000095280">
    <property type="component" value="Unplaced"/>
</dbReference>
<dbReference type="WBParaSite" id="maker-unitig_41109-snap-gene-0.4-mRNA-1">
    <property type="protein sequence ID" value="maker-unitig_41109-snap-gene-0.4-mRNA-1"/>
    <property type="gene ID" value="maker-unitig_41109-snap-gene-0.4"/>
</dbReference>
<proteinExistence type="predicted"/>
<sequence>MLGQRQCAASQLPDLQLQDSARLGSQLSKRLRKIFGCQEKQKQQRKPQQQPAAVPKYPDARSPRRRHP</sequence>
<accession>A0A1I8FMM4</accession>
<evidence type="ECO:0000313" key="3">
    <source>
        <dbReference type="WBParaSite" id="maker-unitig_41109-snap-gene-0.4-mRNA-1"/>
    </source>
</evidence>
<reference evidence="3" key="1">
    <citation type="submission" date="2016-11" db="UniProtKB">
        <authorList>
            <consortium name="WormBaseParasite"/>
        </authorList>
    </citation>
    <scope>IDENTIFICATION</scope>
</reference>
<organism evidence="2 3">
    <name type="scientific">Macrostomum lignano</name>
    <dbReference type="NCBI Taxonomy" id="282301"/>
    <lineage>
        <taxon>Eukaryota</taxon>
        <taxon>Metazoa</taxon>
        <taxon>Spiralia</taxon>
        <taxon>Lophotrochozoa</taxon>
        <taxon>Platyhelminthes</taxon>
        <taxon>Rhabditophora</taxon>
        <taxon>Macrostomorpha</taxon>
        <taxon>Macrostomida</taxon>
        <taxon>Macrostomidae</taxon>
        <taxon>Macrostomum</taxon>
    </lineage>
</organism>
<dbReference type="AlphaFoldDB" id="A0A1I8FMM4"/>
<name>A0A1I8FMM4_9PLAT</name>
<keyword evidence="2" id="KW-1185">Reference proteome</keyword>
<evidence type="ECO:0000313" key="2">
    <source>
        <dbReference type="Proteomes" id="UP000095280"/>
    </source>
</evidence>
<feature type="compositionally biased region" description="Low complexity" evidence="1">
    <location>
        <begin position="46"/>
        <end position="57"/>
    </location>
</feature>
<feature type="region of interest" description="Disordered" evidence="1">
    <location>
        <begin position="38"/>
        <end position="68"/>
    </location>
</feature>
<protein>
    <submittedName>
        <fullName evidence="3">Uncharacterized protein</fullName>
    </submittedName>
</protein>
<evidence type="ECO:0000256" key="1">
    <source>
        <dbReference type="SAM" id="MobiDB-lite"/>
    </source>
</evidence>